<dbReference type="STRING" id="888061.AXF15_08985"/>
<feature type="transmembrane region" description="Helical" evidence="7">
    <location>
        <begin position="130"/>
        <end position="148"/>
    </location>
</feature>
<sequence>MRNFFITIKRAKQIFLFSTCIILIVSTTLLSILLADALSPIINAAMNGAWILRNILVYSGICLALIIFSMLRQYSIGLFSANIEKNMYNLAIKMINDKKIYYVITKNTGFFASIIHNDLKQVCRFLSNEFYLLIYQPILIIGSTIFLYVKNASLTIILILIVLLSMFIGYFKGKNIKKYSFLVQKSQEKMMSFHKEVFSCAEEIGMLSCFNYVANRYEYLNENLMRNEIQRDRIIAFYSIPSMVNEYFPLVMTIILGGYYVYENRLSYGDFAVFIQILTYLSLPSSKYASALISFRSTQVSLDRFLSLDDQSEKDFDVDDVGKKENNIPDLQKNSSLLFENVSFSYDGSNPVLNDISFELKTGEKAVIVGPSGCGKSTLLRLAMGFYPDYSGIIQIGGCNFKEFNLATMRKNIAFVDQNFYILPGTVSFNITAGQFSDINQNYEAIIKCAKDVGLDQFIQNELSNGYNEILYQKGVNLSGGQKAKLSIARALYRNTPIIFFDEITSSLDAESEKIINDLISTYENKTILAISHRVSTISAYDKILVLNEKGQLCESGSFDELLREGIVFKKIYFDMQA</sequence>
<dbReference type="PANTHER" id="PTHR24221">
    <property type="entry name" value="ATP-BINDING CASSETTE SUB-FAMILY B"/>
    <property type="match status" value="1"/>
</dbReference>
<name>A0A0X8JR51_9BACT</name>
<protein>
    <recommendedName>
        <fullName evidence="12">ABC transporter ATP-binding protein</fullName>
    </recommendedName>
</protein>
<comment type="subcellular location">
    <subcellularLocation>
        <location evidence="1">Cell membrane</location>
        <topology evidence="1">Multi-pass membrane protein</topology>
    </subcellularLocation>
</comment>
<dbReference type="Gene3D" id="1.20.1560.10">
    <property type="entry name" value="ABC transporter type 1, transmembrane domain"/>
    <property type="match status" value="1"/>
</dbReference>
<dbReference type="Gene3D" id="3.40.50.300">
    <property type="entry name" value="P-loop containing nucleotide triphosphate hydrolases"/>
    <property type="match status" value="1"/>
</dbReference>
<organism evidence="10 11">
    <name type="scientific">Desulfomicrobium orale DSM 12838</name>
    <dbReference type="NCBI Taxonomy" id="888061"/>
    <lineage>
        <taxon>Bacteria</taxon>
        <taxon>Pseudomonadati</taxon>
        <taxon>Thermodesulfobacteriota</taxon>
        <taxon>Desulfovibrionia</taxon>
        <taxon>Desulfovibrionales</taxon>
        <taxon>Desulfomicrobiaceae</taxon>
        <taxon>Desulfomicrobium</taxon>
    </lineage>
</organism>
<keyword evidence="2 7" id="KW-0812">Transmembrane</keyword>
<keyword evidence="3" id="KW-0547">Nucleotide-binding</keyword>
<evidence type="ECO:0000256" key="3">
    <source>
        <dbReference type="ARBA" id="ARBA00022741"/>
    </source>
</evidence>
<dbReference type="Pfam" id="PF00664">
    <property type="entry name" value="ABC_membrane"/>
    <property type="match status" value="1"/>
</dbReference>
<dbReference type="InterPro" id="IPR003439">
    <property type="entry name" value="ABC_transporter-like_ATP-bd"/>
</dbReference>
<evidence type="ECO:0000256" key="1">
    <source>
        <dbReference type="ARBA" id="ARBA00004651"/>
    </source>
</evidence>
<evidence type="ECO:0008006" key="12">
    <source>
        <dbReference type="Google" id="ProtNLM"/>
    </source>
</evidence>
<dbReference type="SMART" id="SM00382">
    <property type="entry name" value="AAA"/>
    <property type="match status" value="1"/>
</dbReference>
<accession>A0A0X8JR51</accession>
<gene>
    <name evidence="10" type="ORF">AXF15_08985</name>
</gene>
<dbReference type="PROSITE" id="PS00211">
    <property type="entry name" value="ABC_TRANSPORTER_1"/>
    <property type="match status" value="1"/>
</dbReference>
<evidence type="ECO:0000256" key="6">
    <source>
        <dbReference type="ARBA" id="ARBA00023136"/>
    </source>
</evidence>
<feature type="transmembrane region" description="Helical" evidence="7">
    <location>
        <begin position="55"/>
        <end position="71"/>
    </location>
</feature>
<feature type="transmembrane region" description="Helical" evidence="7">
    <location>
        <begin position="14"/>
        <end position="35"/>
    </location>
</feature>
<keyword evidence="11" id="KW-1185">Reference proteome</keyword>
<dbReference type="GO" id="GO:0140359">
    <property type="term" value="F:ABC-type transporter activity"/>
    <property type="evidence" value="ECO:0007669"/>
    <property type="project" value="InterPro"/>
</dbReference>
<dbReference type="InterPro" id="IPR011527">
    <property type="entry name" value="ABC1_TM_dom"/>
</dbReference>
<dbReference type="RefSeq" id="WP_066606276.1">
    <property type="nucleotide sequence ID" value="NZ_CP014230.1"/>
</dbReference>
<evidence type="ECO:0000259" key="9">
    <source>
        <dbReference type="PROSITE" id="PS50929"/>
    </source>
</evidence>
<dbReference type="InterPro" id="IPR003593">
    <property type="entry name" value="AAA+_ATPase"/>
</dbReference>
<dbReference type="KEGG" id="doa:AXF15_08985"/>
<feature type="domain" description="ABC transmembrane type-1" evidence="9">
    <location>
        <begin position="14"/>
        <end position="297"/>
    </location>
</feature>
<dbReference type="InterPro" id="IPR017871">
    <property type="entry name" value="ABC_transporter-like_CS"/>
</dbReference>
<dbReference type="OrthoDB" id="9760168at2"/>
<evidence type="ECO:0000259" key="8">
    <source>
        <dbReference type="PROSITE" id="PS50893"/>
    </source>
</evidence>
<evidence type="ECO:0000256" key="7">
    <source>
        <dbReference type="SAM" id="Phobius"/>
    </source>
</evidence>
<dbReference type="GO" id="GO:0034040">
    <property type="term" value="F:ATPase-coupled lipid transmembrane transporter activity"/>
    <property type="evidence" value="ECO:0007669"/>
    <property type="project" value="TreeGrafter"/>
</dbReference>
<dbReference type="EMBL" id="CP014230">
    <property type="protein sequence ID" value="AMD93222.1"/>
    <property type="molecule type" value="Genomic_DNA"/>
</dbReference>
<feature type="domain" description="ABC transporter" evidence="8">
    <location>
        <begin position="337"/>
        <end position="575"/>
    </location>
</feature>
<dbReference type="AlphaFoldDB" id="A0A0X8JR51"/>
<dbReference type="InterPro" id="IPR036640">
    <property type="entry name" value="ABC1_TM_sf"/>
</dbReference>
<feature type="transmembrane region" description="Helical" evidence="7">
    <location>
        <begin position="154"/>
        <end position="171"/>
    </location>
</feature>
<dbReference type="Proteomes" id="UP000063964">
    <property type="component" value="Chromosome"/>
</dbReference>
<reference evidence="11" key="1">
    <citation type="submission" date="2016-02" db="EMBL/GenBank/DDBJ databases">
        <authorList>
            <person name="Holder M.E."/>
            <person name="Ajami N.J."/>
            <person name="Petrosino J.F."/>
        </authorList>
    </citation>
    <scope>NUCLEOTIDE SEQUENCE [LARGE SCALE GENOMIC DNA]</scope>
    <source>
        <strain evidence="11">DSM 12838</strain>
    </source>
</reference>
<keyword evidence="4" id="KW-0067">ATP-binding</keyword>
<dbReference type="GO" id="GO:0016887">
    <property type="term" value="F:ATP hydrolysis activity"/>
    <property type="evidence" value="ECO:0007669"/>
    <property type="project" value="InterPro"/>
</dbReference>
<feature type="transmembrane region" description="Helical" evidence="7">
    <location>
        <begin position="235"/>
        <end position="260"/>
    </location>
</feature>
<evidence type="ECO:0000256" key="5">
    <source>
        <dbReference type="ARBA" id="ARBA00022989"/>
    </source>
</evidence>
<dbReference type="GO" id="GO:0005886">
    <property type="term" value="C:plasma membrane"/>
    <property type="evidence" value="ECO:0007669"/>
    <property type="project" value="UniProtKB-SubCell"/>
</dbReference>
<keyword evidence="6 7" id="KW-0472">Membrane</keyword>
<keyword evidence="5 7" id="KW-1133">Transmembrane helix</keyword>
<dbReference type="Pfam" id="PF00005">
    <property type="entry name" value="ABC_tran"/>
    <property type="match status" value="1"/>
</dbReference>
<dbReference type="PROSITE" id="PS50893">
    <property type="entry name" value="ABC_TRANSPORTER_2"/>
    <property type="match status" value="1"/>
</dbReference>
<dbReference type="InterPro" id="IPR027417">
    <property type="entry name" value="P-loop_NTPase"/>
</dbReference>
<dbReference type="InterPro" id="IPR039421">
    <property type="entry name" value="Type_1_exporter"/>
</dbReference>
<evidence type="ECO:0000313" key="11">
    <source>
        <dbReference type="Proteomes" id="UP000063964"/>
    </source>
</evidence>
<evidence type="ECO:0000313" key="10">
    <source>
        <dbReference type="EMBL" id="AMD93222.1"/>
    </source>
</evidence>
<proteinExistence type="predicted"/>
<dbReference type="SUPFAM" id="SSF52540">
    <property type="entry name" value="P-loop containing nucleoside triphosphate hydrolases"/>
    <property type="match status" value="1"/>
</dbReference>
<dbReference type="SUPFAM" id="SSF90123">
    <property type="entry name" value="ABC transporter transmembrane region"/>
    <property type="match status" value="1"/>
</dbReference>
<dbReference type="PROSITE" id="PS50929">
    <property type="entry name" value="ABC_TM1F"/>
    <property type="match status" value="1"/>
</dbReference>
<dbReference type="GO" id="GO:0005524">
    <property type="term" value="F:ATP binding"/>
    <property type="evidence" value="ECO:0007669"/>
    <property type="project" value="UniProtKB-KW"/>
</dbReference>
<dbReference type="PANTHER" id="PTHR24221:SF654">
    <property type="entry name" value="ATP-BINDING CASSETTE SUB-FAMILY B MEMBER 6"/>
    <property type="match status" value="1"/>
</dbReference>
<evidence type="ECO:0000256" key="4">
    <source>
        <dbReference type="ARBA" id="ARBA00022840"/>
    </source>
</evidence>
<evidence type="ECO:0000256" key="2">
    <source>
        <dbReference type="ARBA" id="ARBA00022692"/>
    </source>
</evidence>